<proteinExistence type="predicted"/>
<dbReference type="EMBL" id="FOCM01000013">
    <property type="protein sequence ID" value="SEO12382.1"/>
    <property type="molecule type" value="Genomic_DNA"/>
</dbReference>
<sequence length="82" mass="9058">MNTRRDEGTAIARLVGGAANLTVGWIYLWNTLELGILWLRRDLAPERIEPPLDTEVLERAKSVTTDEITALLDRLIAGGASK</sequence>
<dbReference type="AlphaFoldDB" id="A0A1H8M4S6"/>
<protein>
    <submittedName>
        <fullName evidence="1">Uncharacterized protein</fullName>
    </submittedName>
</protein>
<dbReference type="OrthoDB" id="7861326at2"/>
<dbReference type="Proteomes" id="UP000199372">
    <property type="component" value="Unassembled WGS sequence"/>
</dbReference>
<evidence type="ECO:0000313" key="2">
    <source>
        <dbReference type="Proteomes" id="UP000199372"/>
    </source>
</evidence>
<evidence type="ECO:0000313" key="1">
    <source>
        <dbReference type="EMBL" id="SEO12382.1"/>
    </source>
</evidence>
<gene>
    <name evidence="1" type="ORF">SAMN04488011_11338</name>
</gene>
<accession>A0A1H8M4S6</accession>
<dbReference type="RefSeq" id="WP_091846793.1">
    <property type="nucleotide sequence ID" value="NZ_FOCM01000013.1"/>
</dbReference>
<keyword evidence="2" id="KW-1185">Reference proteome</keyword>
<name>A0A1H8M4S6_9RHOB</name>
<organism evidence="1 2">
    <name type="scientific">Palleronia pelagia</name>
    <dbReference type="NCBI Taxonomy" id="387096"/>
    <lineage>
        <taxon>Bacteria</taxon>
        <taxon>Pseudomonadati</taxon>
        <taxon>Pseudomonadota</taxon>
        <taxon>Alphaproteobacteria</taxon>
        <taxon>Rhodobacterales</taxon>
        <taxon>Roseobacteraceae</taxon>
        <taxon>Palleronia</taxon>
    </lineage>
</organism>
<reference evidence="2" key="1">
    <citation type="submission" date="2016-10" db="EMBL/GenBank/DDBJ databases">
        <authorList>
            <person name="Varghese N."/>
            <person name="Submissions S."/>
        </authorList>
    </citation>
    <scope>NUCLEOTIDE SEQUENCE [LARGE SCALE GENOMIC DNA]</scope>
    <source>
        <strain evidence="2">DSM 26893</strain>
    </source>
</reference>